<dbReference type="GO" id="GO:0000287">
    <property type="term" value="F:magnesium ion binding"/>
    <property type="evidence" value="ECO:0007669"/>
    <property type="project" value="UniProtKB-UniRule"/>
</dbReference>
<evidence type="ECO:0000259" key="4">
    <source>
        <dbReference type="Pfam" id="PF02769"/>
    </source>
</evidence>
<dbReference type="HAMAP" id="MF_02128">
    <property type="entry name" value="TMP_kinase"/>
    <property type="match status" value="1"/>
</dbReference>
<dbReference type="InterPro" id="IPR036921">
    <property type="entry name" value="PurM-like_N_sf"/>
</dbReference>
<evidence type="ECO:0000313" key="6">
    <source>
        <dbReference type="Proteomes" id="UP000551327"/>
    </source>
</evidence>
<dbReference type="Proteomes" id="UP000551327">
    <property type="component" value="Unassembled WGS sequence"/>
</dbReference>
<protein>
    <recommendedName>
        <fullName evidence="2">Thiamine-monophosphate kinase</fullName>
        <shortName evidence="2">TMP kinase</shortName>
        <shortName evidence="2">Thiamine-phosphate kinase</shortName>
        <ecNumber evidence="2">2.7.4.16</ecNumber>
    </recommendedName>
</protein>
<dbReference type="PANTHER" id="PTHR30270:SF0">
    <property type="entry name" value="THIAMINE-MONOPHOSPHATE KINASE"/>
    <property type="match status" value="1"/>
</dbReference>
<gene>
    <name evidence="2 5" type="primary">thiL</name>
    <name evidence="5" type="ORF">H7F53_06210</name>
</gene>
<feature type="binding site" evidence="2">
    <location>
        <position position="70"/>
    </location>
    <ligand>
        <name>Mg(2+)</name>
        <dbReference type="ChEBI" id="CHEBI:18420"/>
        <label>3</label>
    </ligand>
</feature>
<dbReference type="RefSeq" id="WP_185678598.1">
    <property type="nucleotide sequence ID" value="NZ_JACLAX010000004.1"/>
</dbReference>
<feature type="binding site" evidence="2">
    <location>
        <position position="70"/>
    </location>
    <ligand>
        <name>Mg(2+)</name>
        <dbReference type="ChEBI" id="CHEBI:18420"/>
        <label>2</label>
    </ligand>
</feature>
<dbReference type="InterPro" id="IPR010918">
    <property type="entry name" value="PurM-like_C_dom"/>
</dbReference>
<keyword evidence="2 5" id="KW-0418">Kinase</keyword>
<feature type="binding site" evidence="2">
    <location>
        <position position="203"/>
    </location>
    <ligand>
        <name>Mg(2+)</name>
        <dbReference type="ChEBI" id="CHEBI:18420"/>
        <label>5</label>
    </ligand>
</feature>
<comment type="catalytic activity">
    <reaction evidence="2">
        <text>thiamine phosphate + ATP = thiamine diphosphate + ADP</text>
        <dbReference type="Rhea" id="RHEA:15913"/>
        <dbReference type="ChEBI" id="CHEBI:30616"/>
        <dbReference type="ChEBI" id="CHEBI:37575"/>
        <dbReference type="ChEBI" id="CHEBI:58937"/>
        <dbReference type="ChEBI" id="CHEBI:456216"/>
        <dbReference type="EC" id="2.7.4.16"/>
    </reaction>
</comment>
<comment type="miscellaneous">
    <text evidence="2">Reaction mechanism of ThiL seems to utilize a direct, inline transfer of the gamma-phosphate of ATP to TMP rather than a phosphorylated enzyme intermediate.</text>
</comment>
<feature type="binding site" evidence="2">
    <location>
        <position position="291"/>
    </location>
    <ligand>
        <name>substrate</name>
    </ligand>
</feature>
<keyword evidence="2" id="KW-0460">Magnesium</keyword>
<dbReference type="GO" id="GO:0009228">
    <property type="term" value="P:thiamine biosynthetic process"/>
    <property type="evidence" value="ECO:0007669"/>
    <property type="project" value="UniProtKB-KW"/>
</dbReference>
<keyword evidence="2" id="KW-0479">Metal-binding</keyword>
<keyword evidence="2" id="KW-0547">Nucleotide-binding</keyword>
<evidence type="ECO:0000256" key="1">
    <source>
        <dbReference type="ARBA" id="ARBA00022977"/>
    </source>
</evidence>
<feature type="binding site" evidence="2">
    <location>
        <position position="202"/>
    </location>
    <ligand>
        <name>ATP</name>
        <dbReference type="ChEBI" id="CHEBI:30616"/>
    </ligand>
</feature>
<accession>A0A7X1KPH4</accession>
<keyword evidence="2" id="KW-0067">ATP-binding</keyword>
<comment type="caution">
    <text evidence="2">Lacks conserved residue(s) required for the propagation of feature annotation.</text>
</comment>
<dbReference type="Pfam" id="PF02769">
    <property type="entry name" value="AIRS_C"/>
    <property type="match status" value="1"/>
</dbReference>
<feature type="domain" description="PurM-like C-terminal" evidence="4">
    <location>
        <begin position="143"/>
        <end position="250"/>
    </location>
</feature>
<organism evidence="5 6">
    <name type="scientific">Novosphingobium piscinae</name>
    <dbReference type="NCBI Taxonomy" id="1507448"/>
    <lineage>
        <taxon>Bacteria</taxon>
        <taxon>Pseudomonadati</taxon>
        <taxon>Pseudomonadota</taxon>
        <taxon>Alphaproteobacteria</taxon>
        <taxon>Sphingomonadales</taxon>
        <taxon>Sphingomonadaceae</taxon>
        <taxon>Novosphingobium</taxon>
    </lineage>
</organism>
<keyword evidence="6" id="KW-1185">Reference proteome</keyword>
<dbReference type="EC" id="2.7.4.16" evidence="2"/>
<dbReference type="Gene3D" id="3.90.650.10">
    <property type="entry name" value="PurM-like C-terminal domain"/>
    <property type="match status" value="1"/>
</dbReference>
<feature type="binding site" evidence="2">
    <location>
        <position position="42"/>
    </location>
    <ligand>
        <name>Mg(2+)</name>
        <dbReference type="ChEBI" id="CHEBI:18420"/>
        <label>2</label>
    </ligand>
</feature>
<comment type="pathway">
    <text evidence="2">Cofactor biosynthesis; thiamine diphosphate biosynthesis; thiamine diphosphate from thiamine phosphate: step 1/1.</text>
</comment>
<dbReference type="UniPathway" id="UPA00060">
    <property type="reaction ID" value="UER00142"/>
</dbReference>
<feature type="binding site" evidence="2">
    <location>
        <begin position="112"/>
        <end position="113"/>
    </location>
    <ligand>
        <name>ATP</name>
        <dbReference type="ChEBI" id="CHEBI:30616"/>
    </ligand>
</feature>
<evidence type="ECO:0000313" key="5">
    <source>
        <dbReference type="EMBL" id="MBC2668729.1"/>
    </source>
</evidence>
<feature type="binding site" evidence="2">
    <location>
        <position position="200"/>
    </location>
    <ligand>
        <name>Mg(2+)</name>
        <dbReference type="ChEBI" id="CHEBI:18420"/>
        <label>3</label>
    </ligand>
</feature>
<feature type="binding site" evidence="2">
    <location>
        <position position="113"/>
    </location>
    <ligand>
        <name>Mg(2+)</name>
        <dbReference type="ChEBI" id="CHEBI:18420"/>
        <label>1</label>
    </ligand>
</feature>
<name>A0A7X1KPH4_9SPHN</name>
<feature type="binding site" evidence="2">
    <location>
        <position position="244"/>
    </location>
    <ligand>
        <name>substrate</name>
    </ligand>
</feature>
<dbReference type="NCBIfam" id="TIGR01379">
    <property type="entry name" value="thiL"/>
    <property type="match status" value="1"/>
</dbReference>
<feature type="binding site" evidence="2">
    <location>
        <position position="49"/>
    </location>
    <ligand>
        <name>substrate</name>
    </ligand>
</feature>
<reference evidence="5 6" key="1">
    <citation type="submission" date="2020-08" db="EMBL/GenBank/DDBJ databases">
        <title>The genome sequence of type strain Novosphingobium piscinae KCTC 42194.</title>
        <authorList>
            <person name="Liu Y."/>
        </authorList>
    </citation>
    <scope>NUCLEOTIDE SEQUENCE [LARGE SCALE GENOMIC DNA]</scope>
    <source>
        <strain evidence="5 6">KCTC 42194</strain>
    </source>
</reference>
<feature type="binding site" evidence="2">
    <location>
        <position position="26"/>
    </location>
    <ligand>
        <name>Mg(2+)</name>
        <dbReference type="ChEBI" id="CHEBI:18420"/>
        <label>3</label>
    </ligand>
</feature>
<feature type="binding site" evidence="2">
    <location>
        <position position="42"/>
    </location>
    <ligand>
        <name>Mg(2+)</name>
        <dbReference type="ChEBI" id="CHEBI:18420"/>
        <label>1</label>
    </ligand>
</feature>
<comment type="similarity">
    <text evidence="2">Belongs to the thiamine-monophosphate kinase family.</text>
</comment>
<dbReference type="CDD" id="cd02194">
    <property type="entry name" value="ThiL"/>
    <property type="match status" value="1"/>
</dbReference>
<dbReference type="SUPFAM" id="SSF56042">
    <property type="entry name" value="PurM C-terminal domain-like"/>
    <property type="match status" value="1"/>
</dbReference>
<dbReference type="Gene3D" id="3.30.1330.10">
    <property type="entry name" value="PurM-like, N-terminal domain"/>
    <property type="match status" value="1"/>
</dbReference>
<keyword evidence="1 2" id="KW-0784">Thiamine biosynthesis</keyword>
<dbReference type="GO" id="GO:0009030">
    <property type="term" value="F:thiamine-phosphate kinase activity"/>
    <property type="evidence" value="ECO:0007669"/>
    <property type="project" value="UniProtKB-UniRule"/>
</dbReference>
<feature type="binding site" evidence="2">
    <location>
        <position position="139"/>
    </location>
    <ligand>
        <name>ATP</name>
        <dbReference type="ChEBI" id="CHEBI:30616"/>
    </ligand>
</feature>
<comment type="caution">
    <text evidence="5">The sequence shown here is derived from an EMBL/GenBank/DDBJ whole genome shotgun (WGS) entry which is preliminary data.</text>
</comment>
<dbReference type="Pfam" id="PF00586">
    <property type="entry name" value="AIRS"/>
    <property type="match status" value="1"/>
</dbReference>
<evidence type="ECO:0000259" key="3">
    <source>
        <dbReference type="Pfam" id="PF00586"/>
    </source>
</evidence>
<dbReference type="SUPFAM" id="SSF55326">
    <property type="entry name" value="PurM N-terminal domain-like"/>
    <property type="match status" value="1"/>
</dbReference>
<evidence type="ECO:0000256" key="2">
    <source>
        <dbReference type="HAMAP-Rule" id="MF_02128"/>
    </source>
</evidence>
<sequence>MTGELAFIAALRALATDPAARGLDDDAAVLEIGGESLVLTHDMMVCGVHFLPGQDPADVAWKLVATNMSDLAAKGAVPIGVLLGYQLSAGTERFLAGLGEALAHYGAPLLGGDTVGGAGPQTLGLTALGRATHRPVPTRSGARPGDTVWVTGAVGGAMIGLEALRADPAADPATTLRYRRPQARLAEGRVLAPQVSAMMDLSDGLLLDALRLARASRVTVTLESGAVPLDCPEPRRAEALRWGDDYELLFTLPAGCPCPVPATRIGTVQDGAPGRLLVDGIDQGEAAGLGFVHR</sequence>
<keyword evidence="2 5" id="KW-0808">Transferase</keyword>
<dbReference type="InterPro" id="IPR036676">
    <property type="entry name" value="PurM-like_C_sf"/>
</dbReference>
<dbReference type="PANTHER" id="PTHR30270">
    <property type="entry name" value="THIAMINE-MONOPHOSPHATE KINASE"/>
    <property type="match status" value="1"/>
</dbReference>
<proteinExistence type="inferred from homology"/>
<dbReference type="InterPro" id="IPR016188">
    <property type="entry name" value="PurM-like_N"/>
</dbReference>
<feature type="binding site" evidence="2">
    <location>
        <position position="26"/>
    </location>
    <ligand>
        <name>Mg(2+)</name>
        <dbReference type="ChEBI" id="CHEBI:18420"/>
        <label>4</label>
    </ligand>
</feature>
<dbReference type="EMBL" id="JACLAX010000004">
    <property type="protein sequence ID" value="MBC2668729.1"/>
    <property type="molecule type" value="Genomic_DNA"/>
</dbReference>
<dbReference type="PIRSF" id="PIRSF005303">
    <property type="entry name" value="Thiam_monoph_kin"/>
    <property type="match status" value="1"/>
</dbReference>
<feature type="domain" description="PurM-like N-terminal" evidence="3">
    <location>
        <begin position="25"/>
        <end position="130"/>
    </location>
</feature>
<dbReference type="InterPro" id="IPR006283">
    <property type="entry name" value="ThiL-like"/>
</dbReference>
<feature type="binding site" evidence="2">
    <location>
        <position position="40"/>
    </location>
    <ligand>
        <name>Mg(2+)</name>
        <dbReference type="ChEBI" id="CHEBI:18420"/>
        <label>4</label>
    </ligand>
</feature>
<feature type="binding site" evidence="2">
    <location>
        <position position="70"/>
    </location>
    <ligand>
        <name>Mg(2+)</name>
        <dbReference type="ChEBI" id="CHEBI:18420"/>
        <label>4</label>
    </ligand>
</feature>
<dbReference type="GO" id="GO:0005524">
    <property type="term" value="F:ATP binding"/>
    <property type="evidence" value="ECO:0007669"/>
    <property type="project" value="UniProtKB-UniRule"/>
</dbReference>
<dbReference type="GO" id="GO:0009229">
    <property type="term" value="P:thiamine diphosphate biosynthetic process"/>
    <property type="evidence" value="ECO:0007669"/>
    <property type="project" value="UniProtKB-UniRule"/>
</dbReference>
<comment type="function">
    <text evidence="2">Catalyzes the ATP-dependent phosphorylation of thiamine-monophosphate (TMP) to form thiamine-pyrophosphate (TPP), the active form of vitamin B1.</text>
</comment>
<dbReference type="AlphaFoldDB" id="A0A7X1KPH4"/>